<dbReference type="Proteomes" id="UP001175226">
    <property type="component" value="Unassembled WGS sequence"/>
</dbReference>
<evidence type="ECO:0000313" key="3">
    <source>
        <dbReference type="Proteomes" id="UP001175226"/>
    </source>
</evidence>
<keyword evidence="1" id="KW-0812">Transmembrane</keyword>
<feature type="transmembrane region" description="Helical" evidence="1">
    <location>
        <begin position="6"/>
        <end position="22"/>
    </location>
</feature>
<dbReference type="AlphaFoldDB" id="A0AA39MKI1"/>
<comment type="caution">
    <text evidence="2">The sequence shown here is derived from an EMBL/GenBank/DDBJ whole genome shotgun (WGS) entry which is preliminary data.</text>
</comment>
<keyword evidence="1" id="KW-0472">Membrane</keyword>
<keyword evidence="1" id="KW-1133">Transmembrane helix</keyword>
<keyword evidence="3" id="KW-1185">Reference proteome</keyword>
<accession>A0AA39MKI1</accession>
<protein>
    <submittedName>
        <fullName evidence="2">Uncharacterized protein</fullName>
    </submittedName>
</protein>
<evidence type="ECO:0000256" key="1">
    <source>
        <dbReference type="SAM" id="Phobius"/>
    </source>
</evidence>
<name>A0AA39MKI1_9AGAR</name>
<dbReference type="EMBL" id="JAUEPT010000053">
    <property type="protein sequence ID" value="KAK0436775.1"/>
    <property type="molecule type" value="Genomic_DNA"/>
</dbReference>
<proteinExistence type="predicted"/>
<organism evidence="2 3">
    <name type="scientific">Armillaria borealis</name>
    <dbReference type="NCBI Taxonomy" id="47425"/>
    <lineage>
        <taxon>Eukaryota</taxon>
        <taxon>Fungi</taxon>
        <taxon>Dikarya</taxon>
        <taxon>Basidiomycota</taxon>
        <taxon>Agaricomycotina</taxon>
        <taxon>Agaricomycetes</taxon>
        <taxon>Agaricomycetidae</taxon>
        <taxon>Agaricales</taxon>
        <taxon>Marasmiineae</taxon>
        <taxon>Physalacriaceae</taxon>
        <taxon>Armillaria</taxon>
    </lineage>
</organism>
<evidence type="ECO:0000313" key="2">
    <source>
        <dbReference type="EMBL" id="KAK0436775.1"/>
    </source>
</evidence>
<reference evidence="2" key="1">
    <citation type="submission" date="2023-06" db="EMBL/GenBank/DDBJ databases">
        <authorList>
            <consortium name="Lawrence Berkeley National Laboratory"/>
            <person name="Ahrendt S."/>
            <person name="Sahu N."/>
            <person name="Indic B."/>
            <person name="Wong-Bajracharya J."/>
            <person name="Merenyi Z."/>
            <person name="Ke H.-M."/>
            <person name="Monk M."/>
            <person name="Kocsube S."/>
            <person name="Drula E."/>
            <person name="Lipzen A."/>
            <person name="Balint B."/>
            <person name="Henrissat B."/>
            <person name="Andreopoulos B."/>
            <person name="Martin F.M."/>
            <person name="Harder C.B."/>
            <person name="Rigling D."/>
            <person name="Ford K.L."/>
            <person name="Foster G.D."/>
            <person name="Pangilinan J."/>
            <person name="Papanicolaou A."/>
            <person name="Barry K."/>
            <person name="LaButti K."/>
            <person name="Viragh M."/>
            <person name="Koriabine M."/>
            <person name="Yan M."/>
            <person name="Riley R."/>
            <person name="Champramary S."/>
            <person name="Plett K.L."/>
            <person name="Tsai I.J."/>
            <person name="Slot J."/>
            <person name="Sipos G."/>
            <person name="Plett J."/>
            <person name="Nagy L.G."/>
            <person name="Grigoriev I.V."/>
        </authorList>
    </citation>
    <scope>NUCLEOTIDE SEQUENCE</scope>
    <source>
        <strain evidence="2">FPL87.14</strain>
    </source>
</reference>
<sequence length="101" mass="11493">MQRFTLAVQILYMHYFLFIWAWNDLKAFLTRIAESDASPVSDVLDAREFLQAFRYSFFGKEESLELLQMRISASPAYGTKGEPGFLQSIGGAASFGRRKIA</sequence>
<gene>
    <name evidence="2" type="ORF">EV421DRAFT_1106435</name>
</gene>